<reference evidence="1 2" key="2">
    <citation type="submission" date="2019-09" db="EMBL/GenBank/DDBJ databases">
        <title>Complete Genome Sequence and Methylome Analysis of free living Spirochaetas.</title>
        <authorList>
            <person name="Leshcheva N."/>
            <person name="Mikheeva N."/>
        </authorList>
    </citation>
    <scope>NUCLEOTIDE SEQUENCE [LARGE SCALE GENOMIC DNA]</scope>
    <source>
        <strain evidence="1 2">P</strain>
    </source>
</reference>
<keyword evidence="2" id="KW-1185">Reference proteome</keyword>
<proteinExistence type="predicted"/>
<gene>
    <name evidence="1" type="ORF">EW093_11555</name>
</gene>
<keyword evidence="1" id="KW-0808">Transferase</keyword>
<dbReference type="Gene3D" id="3.40.50.150">
    <property type="entry name" value="Vaccinia Virus protein VP39"/>
    <property type="match status" value="1"/>
</dbReference>
<dbReference type="GO" id="GO:0008168">
    <property type="term" value="F:methyltransferase activity"/>
    <property type="evidence" value="ECO:0007669"/>
    <property type="project" value="UniProtKB-KW"/>
</dbReference>
<dbReference type="SUPFAM" id="SSF53335">
    <property type="entry name" value="S-adenosyl-L-methionine-dependent methyltransferases"/>
    <property type="match status" value="1"/>
</dbReference>
<dbReference type="CDD" id="cd02440">
    <property type="entry name" value="AdoMet_MTases"/>
    <property type="match status" value="1"/>
</dbReference>
<sequence>MDELTSLFYNKNADILQEKYNSSFPEYINLFKKFFQLGTTVLDIGSGSGRDLNILMNQGFDAYGLEPSENMIQTSIKQYKDLTNRVLIGSLPNSIPFNVSTRLWNNILASSVLQHIPDSDIYKSIIAINNLLKSDGILIISVPTEYPEIINNRDKDGRQFYIRSKGEYIQLFKDMGFKLEYESVNNDALNRDNTVWTTLILKK</sequence>
<dbReference type="GO" id="GO:0032259">
    <property type="term" value="P:methylation"/>
    <property type="evidence" value="ECO:0007669"/>
    <property type="project" value="UniProtKB-KW"/>
</dbReference>
<accession>A0A5C1QCP8</accession>
<dbReference type="Proteomes" id="UP000323824">
    <property type="component" value="Chromosome"/>
</dbReference>
<protein>
    <submittedName>
        <fullName evidence="1">Class I SAM-dependent methyltransferase</fullName>
    </submittedName>
</protein>
<dbReference type="InterPro" id="IPR029063">
    <property type="entry name" value="SAM-dependent_MTases_sf"/>
</dbReference>
<keyword evidence="1" id="KW-0489">Methyltransferase</keyword>
<dbReference type="Pfam" id="PF13489">
    <property type="entry name" value="Methyltransf_23"/>
    <property type="match status" value="1"/>
</dbReference>
<dbReference type="OrthoDB" id="9804312at2"/>
<evidence type="ECO:0000313" key="2">
    <source>
        <dbReference type="Proteomes" id="UP000323824"/>
    </source>
</evidence>
<dbReference type="AlphaFoldDB" id="A0A5C1QCP8"/>
<organism evidence="1 2">
    <name type="scientific">Thiospirochaeta perfilievii</name>
    <dbReference type="NCBI Taxonomy" id="252967"/>
    <lineage>
        <taxon>Bacteria</taxon>
        <taxon>Pseudomonadati</taxon>
        <taxon>Spirochaetota</taxon>
        <taxon>Spirochaetia</taxon>
        <taxon>Spirochaetales</taxon>
        <taxon>Spirochaetaceae</taxon>
        <taxon>Thiospirochaeta</taxon>
    </lineage>
</organism>
<reference evidence="1 2" key="1">
    <citation type="submission" date="2019-02" db="EMBL/GenBank/DDBJ databases">
        <authorList>
            <person name="Fomenkov A."/>
            <person name="Dubinina G."/>
            <person name="Grabovich M."/>
            <person name="Vincze T."/>
            <person name="Roberts R.J."/>
        </authorList>
    </citation>
    <scope>NUCLEOTIDE SEQUENCE [LARGE SCALE GENOMIC DNA]</scope>
    <source>
        <strain evidence="1 2">P</strain>
    </source>
</reference>
<evidence type="ECO:0000313" key="1">
    <source>
        <dbReference type="EMBL" id="QEN05321.1"/>
    </source>
</evidence>
<dbReference type="PANTHER" id="PTHR43861">
    <property type="entry name" value="TRANS-ACONITATE 2-METHYLTRANSFERASE-RELATED"/>
    <property type="match status" value="1"/>
</dbReference>
<dbReference type="RefSeq" id="WP_149568559.1">
    <property type="nucleotide sequence ID" value="NZ_CP035807.1"/>
</dbReference>
<dbReference type="KEGG" id="sper:EW093_11555"/>
<dbReference type="EMBL" id="CP035807">
    <property type="protein sequence ID" value="QEN05321.1"/>
    <property type="molecule type" value="Genomic_DNA"/>
</dbReference>
<name>A0A5C1QCP8_9SPIO</name>